<keyword evidence="3" id="KW-1185">Reference proteome</keyword>
<organism evidence="2 3">
    <name type="scientific">Homarus americanus</name>
    <name type="common">American lobster</name>
    <dbReference type="NCBI Taxonomy" id="6706"/>
    <lineage>
        <taxon>Eukaryota</taxon>
        <taxon>Metazoa</taxon>
        <taxon>Ecdysozoa</taxon>
        <taxon>Arthropoda</taxon>
        <taxon>Crustacea</taxon>
        <taxon>Multicrustacea</taxon>
        <taxon>Malacostraca</taxon>
        <taxon>Eumalacostraca</taxon>
        <taxon>Eucarida</taxon>
        <taxon>Decapoda</taxon>
        <taxon>Pleocyemata</taxon>
        <taxon>Astacidea</taxon>
        <taxon>Nephropoidea</taxon>
        <taxon>Nephropidae</taxon>
        <taxon>Homarus</taxon>
    </lineage>
</organism>
<feature type="domain" description="C17orf113 probable zinc finger" evidence="1">
    <location>
        <begin position="49"/>
        <end position="109"/>
    </location>
</feature>
<protein>
    <submittedName>
        <fullName evidence="2">Transmembrane protein</fullName>
    </submittedName>
</protein>
<dbReference type="AlphaFoldDB" id="A0A8J5NB00"/>
<accession>A0A8J5NB00</accession>
<dbReference type="PANTHER" id="PTHR46880">
    <property type="entry name" value="RAS-ASSOCIATING DOMAIN-CONTAINING PROTEIN"/>
    <property type="match status" value="1"/>
</dbReference>
<gene>
    <name evidence="2" type="ORF">Hamer_G015536</name>
</gene>
<dbReference type="EMBL" id="JAHLQT010003055">
    <property type="protein sequence ID" value="KAG7176710.1"/>
    <property type="molecule type" value="Genomic_DNA"/>
</dbReference>
<dbReference type="Proteomes" id="UP000747542">
    <property type="component" value="Unassembled WGS sequence"/>
</dbReference>
<reference evidence="2" key="1">
    <citation type="journal article" date="2021" name="Sci. Adv.">
        <title>The American lobster genome reveals insights on longevity, neural, and immune adaptations.</title>
        <authorList>
            <person name="Polinski J.M."/>
            <person name="Zimin A.V."/>
            <person name="Clark K.F."/>
            <person name="Kohn A.B."/>
            <person name="Sadowski N."/>
            <person name="Timp W."/>
            <person name="Ptitsyn A."/>
            <person name="Khanna P."/>
            <person name="Romanova D.Y."/>
            <person name="Williams P."/>
            <person name="Greenwood S.J."/>
            <person name="Moroz L.L."/>
            <person name="Walt D.R."/>
            <person name="Bodnar A.G."/>
        </authorList>
    </citation>
    <scope>NUCLEOTIDE SEQUENCE</scope>
    <source>
        <strain evidence="2">GMGI-L3</strain>
    </source>
</reference>
<name>A0A8J5NB00_HOMAM</name>
<dbReference type="PANTHER" id="PTHR46880:SF5">
    <property type="entry name" value="DUF4371 DOMAIN-CONTAINING PROTEIN"/>
    <property type="match status" value="1"/>
</dbReference>
<comment type="caution">
    <text evidence="2">The sequence shown here is derived from an EMBL/GenBank/DDBJ whole genome shotgun (WGS) entry which is preliminary data.</text>
</comment>
<keyword evidence="2" id="KW-0472">Membrane</keyword>
<evidence type="ECO:0000313" key="3">
    <source>
        <dbReference type="Proteomes" id="UP000747542"/>
    </source>
</evidence>
<evidence type="ECO:0000313" key="2">
    <source>
        <dbReference type="EMBL" id="KAG7176710.1"/>
    </source>
</evidence>
<sequence>MWRVIKDDLEFQLQERWIHYNNEQQRERYRKYDATRRSRNFVQNWKFEFEWVYYDTKLKVMTCTTCIKYGTEEDKKSRFVSGNTNFKRLALVRHQRSQVHRRCETRRIADLGLCIPAAADGATTA</sequence>
<dbReference type="InterPro" id="IPR057456">
    <property type="entry name" value="Znf_C17orf113"/>
</dbReference>
<proteinExistence type="predicted"/>
<dbReference type="Pfam" id="PF25431">
    <property type="entry name" value="zf-C17orf113"/>
    <property type="match status" value="1"/>
</dbReference>
<evidence type="ECO:0000259" key="1">
    <source>
        <dbReference type="Pfam" id="PF25431"/>
    </source>
</evidence>
<keyword evidence="2" id="KW-0812">Transmembrane</keyword>